<sequence length="180" mass="19859">MLNKLLGGLIGFVAALFLLGYTLPDRTQFQREIIVDAPVEDVYSLISDFHEWEAWSPWSEVDQPTENVAVEGGIGQQMIWHGGYPELAGSRHEIVALAAPGHVVTRLDLGPMGEADAAFSLSPLADGRTKVTWTYHAQKRENVPFYLQPIATYMGYLTTPLLSPTYEQGLANLKRAAEAD</sequence>
<organism evidence="1 2">
    <name type="scientific">Hyphococcus flavus</name>
    <dbReference type="NCBI Taxonomy" id="1866326"/>
    <lineage>
        <taxon>Bacteria</taxon>
        <taxon>Pseudomonadati</taxon>
        <taxon>Pseudomonadota</taxon>
        <taxon>Alphaproteobacteria</taxon>
        <taxon>Parvularculales</taxon>
        <taxon>Parvularculaceae</taxon>
        <taxon>Hyphococcus</taxon>
    </lineage>
</organism>
<keyword evidence="2" id="KW-1185">Reference proteome</keyword>
<dbReference type="KEGG" id="hfl:PUV54_07280"/>
<dbReference type="Gene3D" id="3.30.530.20">
    <property type="match status" value="1"/>
</dbReference>
<proteinExistence type="predicted"/>
<accession>A0AAF0CH35</accession>
<dbReference type="InterPro" id="IPR019587">
    <property type="entry name" value="Polyketide_cyclase/dehydratase"/>
</dbReference>
<dbReference type="EMBL" id="CP118166">
    <property type="protein sequence ID" value="WDI32998.1"/>
    <property type="molecule type" value="Genomic_DNA"/>
</dbReference>
<dbReference type="InterPro" id="IPR023393">
    <property type="entry name" value="START-like_dom_sf"/>
</dbReference>
<dbReference type="Proteomes" id="UP001214043">
    <property type="component" value="Chromosome"/>
</dbReference>
<evidence type="ECO:0000313" key="2">
    <source>
        <dbReference type="Proteomes" id="UP001214043"/>
    </source>
</evidence>
<reference evidence="1" key="1">
    <citation type="submission" date="2023-02" db="EMBL/GenBank/DDBJ databases">
        <title>Genome sequence of Hyphococcus flavus.</title>
        <authorList>
            <person name="Rong J.-C."/>
            <person name="Zhao Q."/>
            <person name="Yi M."/>
            <person name="Wu J.-Y."/>
        </authorList>
    </citation>
    <scope>NUCLEOTIDE SEQUENCE</scope>
    <source>
        <strain evidence="1">MCCC 1K03223</strain>
    </source>
</reference>
<dbReference type="Pfam" id="PF10604">
    <property type="entry name" value="Polyketide_cyc2"/>
    <property type="match status" value="1"/>
</dbReference>
<dbReference type="AlphaFoldDB" id="A0AAF0CH35"/>
<dbReference type="RefSeq" id="WP_274494954.1">
    <property type="nucleotide sequence ID" value="NZ_CP118166.1"/>
</dbReference>
<protein>
    <submittedName>
        <fullName evidence="1">SRPBCC family protein</fullName>
    </submittedName>
</protein>
<dbReference type="SUPFAM" id="SSF55961">
    <property type="entry name" value="Bet v1-like"/>
    <property type="match status" value="1"/>
</dbReference>
<evidence type="ECO:0000313" key="1">
    <source>
        <dbReference type="EMBL" id="WDI32998.1"/>
    </source>
</evidence>
<dbReference type="CDD" id="cd07818">
    <property type="entry name" value="SRPBCC_1"/>
    <property type="match status" value="1"/>
</dbReference>
<name>A0AAF0CH35_9PROT</name>
<gene>
    <name evidence="1" type="ORF">PUV54_07280</name>
</gene>